<protein>
    <submittedName>
        <fullName evidence="1">Uncharacterized protein</fullName>
    </submittedName>
</protein>
<reference evidence="1" key="1">
    <citation type="submission" date="2014-05" db="EMBL/GenBank/DDBJ databases">
        <authorList>
            <person name="Chronopoulou M."/>
        </authorList>
    </citation>
    <scope>NUCLEOTIDE SEQUENCE</scope>
    <source>
        <tissue evidence="1">Whole organism</tissue>
    </source>
</reference>
<organism evidence="1">
    <name type="scientific">Lepeophtheirus salmonis</name>
    <name type="common">Salmon louse</name>
    <name type="synonym">Caligus salmonis</name>
    <dbReference type="NCBI Taxonomy" id="72036"/>
    <lineage>
        <taxon>Eukaryota</taxon>
        <taxon>Metazoa</taxon>
        <taxon>Ecdysozoa</taxon>
        <taxon>Arthropoda</taxon>
        <taxon>Crustacea</taxon>
        <taxon>Multicrustacea</taxon>
        <taxon>Hexanauplia</taxon>
        <taxon>Copepoda</taxon>
        <taxon>Siphonostomatoida</taxon>
        <taxon>Caligidae</taxon>
        <taxon>Lepeophtheirus</taxon>
    </lineage>
</organism>
<name>A0A0K2VBT3_LEPSM</name>
<dbReference type="EMBL" id="HACA01030286">
    <property type="protein sequence ID" value="CDW47647.1"/>
    <property type="molecule type" value="Transcribed_RNA"/>
</dbReference>
<evidence type="ECO:0000313" key="1">
    <source>
        <dbReference type="EMBL" id="CDW47647.1"/>
    </source>
</evidence>
<feature type="non-terminal residue" evidence="1">
    <location>
        <position position="1"/>
    </location>
</feature>
<dbReference type="AlphaFoldDB" id="A0A0K2VBT3"/>
<accession>A0A0K2VBT3</accession>
<sequence>KKSTRNNRFFFSIFKDNKVHLSNNSINVRHICDVGKSKREIIRRG</sequence>
<proteinExistence type="predicted"/>